<sequence length="456" mass="48603">MNRASRNLRRHLSRHLLLAGTVVLATILVPPAAAQAPPAQAREQLLAGACQAIAARVAAVPGQGPVMLASYEPAPGQGPLAPALQQAAFVYDNALAGVALVACHRVDDARRIADAMVAASARDRHYHDGRLRNAYRAGALPAGPAPLPGWWDAPSQRWFEDAYQAGTATGNVAWAALMLLAVYDSTHERRYLDSAAALMGWVDATLFDAGPPGGFIGGYFGEEPSPTRQAWKSTEHNVDAYAAFSWLARLSNDPRWPVAARRARGFVEAMWQPREGRFVIGTRDDGRSLNSGPSALDAVLWPLIAVPDAPADWRRSLDWTRERHGVKGGYGFNGNPDGVWTEGTGQAALVLRASNRAQDASPLWPLLLSQRAPSGLLYATPEQRIRTGLSIGPTSTTEDFYYYHLPHLGATAWAVLAAAGWNPFRPAGCIDAACGNGHGPAPAPAPSPAPAPAPKE</sequence>
<feature type="signal peptide" evidence="1">
    <location>
        <begin position="1"/>
        <end position="41"/>
    </location>
</feature>
<name>H1S6T9_9BURK</name>
<evidence type="ECO:0000313" key="2">
    <source>
        <dbReference type="EMBL" id="EHP41750.1"/>
    </source>
</evidence>
<organism evidence="2 3">
    <name type="scientific">Cupriavidus basilensis OR16</name>
    <dbReference type="NCBI Taxonomy" id="1127483"/>
    <lineage>
        <taxon>Bacteria</taxon>
        <taxon>Pseudomonadati</taxon>
        <taxon>Pseudomonadota</taxon>
        <taxon>Betaproteobacteria</taxon>
        <taxon>Burkholderiales</taxon>
        <taxon>Burkholderiaceae</taxon>
        <taxon>Cupriavidus</taxon>
    </lineage>
</organism>
<keyword evidence="1" id="KW-0732">Signal</keyword>
<dbReference type="RefSeq" id="WP_006159134.1">
    <property type="nucleotide sequence ID" value="NZ_AHJE01000044.1"/>
</dbReference>
<evidence type="ECO:0000313" key="3">
    <source>
        <dbReference type="Proteomes" id="UP000005808"/>
    </source>
</evidence>
<proteinExistence type="predicted"/>
<reference evidence="2 3" key="1">
    <citation type="journal article" date="2012" name="J. Bacteriol.">
        <title>De Novo Genome Project of Cupriavidus basilensis OR16.</title>
        <authorList>
            <person name="Cserhati M."/>
            <person name="Kriszt B."/>
            <person name="Szoboszlay S."/>
            <person name="Toth A."/>
            <person name="Szabo I."/>
            <person name="Tancsics A."/>
            <person name="Nagy I."/>
            <person name="Horvath B."/>
            <person name="Nagy I."/>
            <person name="Kukolya J."/>
        </authorList>
    </citation>
    <scope>NUCLEOTIDE SEQUENCE [LARGE SCALE GENOMIC DNA]</scope>
    <source>
        <strain evidence="2 3">OR16</strain>
    </source>
</reference>
<dbReference type="GO" id="GO:0005975">
    <property type="term" value="P:carbohydrate metabolic process"/>
    <property type="evidence" value="ECO:0007669"/>
    <property type="project" value="InterPro"/>
</dbReference>
<dbReference type="InterPro" id="IPR008928">
    <property type="entry name" value="6-hairpin_glycosidase_sf"/>
</dbReference>
<dbReference type="OrthoDB" id="1171174at2"/>
<gene>
    <name evidence="2" type="ORF">OR16_18196</name>
</gene>
<comment type="caution">
    <text evidence="2">The sequence shown here is derived from an EMBL/GenBank/DDBJ whole genome shotgun (WGS) entry which is preliminary data.</text>
</comment>
<dbReference type="AlphaFoldDB" id="H1S6T9"/>
<feature type="chain" id="PRO_5003553268" description="Methylaspartate ammonia-lyase" evidence="1">
    <location>
        <begin position="42"/>
        <end position="456"/>
    </location>
</feature>
<evidence type="ECO:0000256" key="1">
    <source>
        <dbReference type="SAM" id="SignalP"/>
    </source>
</evidence>
<dbReference type="EMBL" id="AHJE01000044">
    <property type="protein sequence ID" value="EHP41750.1"/>
    <property type="molecule type" value="Genomic_DNA"/>
</dbReference>
<protein>
    <recommendedName>
        <fullName evidence="4">Methylaspartate ammonia-lyase</fullName>
    </recommendedName>
</protein>
<dbReference type="PATRIC" id="fig|1127483.3.peg.3650"/>
<accession>H1S6T9</accession>
<dbReference type="Proteomes" id="UP000005808">
    <property type="component" value="Unassembled WGS sequence"/>
</dbReference>
<dbReference type="SUPFAM" id="SSF48208">
    <property type="entry name" value="Six-hairpin glycosidases"/>
    <property type="match status" value="1"/>
</dbReference>
<evidence type="ECO:0008006" key="4">
    <source>
        <dbReference type="Google" id="ProtNLM"/>
    </source>
</evidence>